<evidence type="ECO:0000313" key="7">
    <source>
        <dbReference type="EMBL" id="AEO60420.1"/>
    </source>
</evidence>
<dbReference type="PANTHER" id="PTHR24305:SF166">
    <property type="entry name" value="CYTOCHROME P450 12A4, MITOCHONDRIAL-RELATED"/>
    <property type="match status" value="1"/>
</dbReference>
<keyword evidence="6" id="KW-0812">Transmembrane</keyword>
<dbReference type="HOGENOM" id="CLU_1147861_0_0_1"/>
<reference evidence="7 8" key="1">
    <citation type="journal article" date="2011" name="Nat. Biotechnol.">
        <title>Comparative genomic analysis of the thermophilic biomass-degrading fungi Myceliophthora thermophila and Thielavia terrestris.</title>
        <authorList>
            <person name="Berka R.M."/>
            <person name="Grigoriev I.V."/>
            <person name="Otillar R."/>
            <person name="Salamov A."/>
            <person name="Grimwood J."/>
            <person name="Reid I."/>
            <person name="Ishmael N."/>
            <person name="John T."/>
            <person name="Darmond C."/>
            <person name="Moisan M.-C."/>
            <person name="Henrissat B."/>
            <person name="Coutinho P.M."/>
            <person name="Lombard V."/>
            <person name="Natvig D.O."/>
            <person name="Lindquist E."/>
            <person name="Schmutz J."/>
            <person name="Lucas S."/>
            <person name="Harris P."/>
            <person name="Powlowski J."/>
            <person name="Bellemare A."/>
            <person name="Taylor D."/>
            <person name="Butler G."/>
            <person name="de Vries R.P."/>
            <person name="Allijn I.E."/>
            <person name="van den Brink J."/>
            <person name="Ushinsky S."/>
            <person name="Storms R."/>
            <person name="Powell A.J."/>
            <person name="Paulsen I.T."/>
            <person name="Elbourne L.D.H."/>
            <person name="Baker S.E."/>
            <person name="Magnuson J."/>
            <person name="LaBoissiere S."/>
            <person name="Clutterbuck A.J."/>
            <person name="Martinez D."/>
            <person name="Wogulis M."/>
            <person name="de Leon A.L."/>
            <person name="Rey M.W."/>
            <person name="Tsang A."/>
        </authorList>
    </citation>
    <scope>NUCLEOTIDE SEQUENCE [LARGE SCALE GENOMIC DNA]</scope>
    <source>
        <strain evidence="8">ATCC 42464 / BCRC 31852 / DSM 1799</strain>
    </source>
</reference>
<dbReference type="KEGG" id="mtm:MYCTH_2112496"/>
<evidence type="ECO:0000256" key="2">
    <source>
        <dbReference type="ARBA" id="ARBA00022617"/>
    </source>
</evidence>
<feature type="transmembrane region" description="Helical" evidence="6">
    <location>
        <begin position="12"/>
        <end position="31"/>
    </location>
</feature>
<keyword evidence="6" id="KW-1133">Transmembrane helix</keyword>
<dbReference type="PANTHER" id="PTHR24305">
    <property type="entry name" value="CYTOCHROME P450"/>
    <property type="match status" value="1"/>
</dbReference>
<name>G2QJ01_THET4</name>
<evidence type="ECO:0000256" key="5">
    <source>
        <dbReference type="SAM" id="MobiDB-lite"/>
    </source>
</evidence>
<evidence type="ECO:0000256" key="1">
    <source>
        <dbReference type="ARBA" id="ARBA00010617"/>
    </source>
</evidence>
<dbReference type="VEuPathDB" id="FungiDB:MYCTH_2112496"/>
<gene>
    <name evidence="7" type="ORF">MYCTH_2112496</name>
</gene>
<dbReference type="Proteomes" id="UP000007322">
    <property type="component" value="Chromosome 5"/>
</dbReference>
<dbReference type="GO" id="GO:0020037">
    <property type="term" value="F:heme binding"/>
    <property type="evidence" value="ECO:0007669"/>
    <property type="project" value="InterPro"/>
</dbReference>
<accession>G2QJ01</accession>
<dbReference type="SUPFAM" id="SSF48264">
    <property type="entry name" value="Cytochrome P450"/>
    <property type="match status" value="1"/>
</dbReference>
<keyword evidence="8" id="KW-1185">Reference proteome</keyword>
<evidence type="ECO:0000256" key="3">
    <source>
        <dbReference type="ARBA" id="ARBA00022723"/>
    </source>
</evidence>
<dbReference type="OrthoDB" id="10029320at2759"/>
<feature type="region of interest" description="Disordered" evidence="5">
    <location>
        <begin position="115"/>
        <end position="168"/>
    </location>
</feature>
<dbReference type="InParanoid" id="G2QJ01"/>
<dbReference type="GO" id="GO:0005506">
    <property type="term" value="F:iron ion binding"/>
    <property type="evidence" value="ECO:0007669"/>
    <property type="project" value="InterPro"/>
</dbReference>
<evidence type="ECO:0000256" key="4">
    <source>
        <dbReference type="ARBA" id="ARBA00023004"/>
    </source>
</evidence>
<dbReference type="RefSeq" id="XP_003665665.1">
    <property type="nucleotide sequence ID" value="XM_003665617.1"/>
</dbReference>
<proteinExistence type="inferred from homology"/>
<dbReference type="GeneID" id="11511425"/>
<dbReference type="OMA" id="APPIMAC"/>
<dbReference type="InterPro" id="IPR050121">
    <property type="entry name" value="Cytochrome_P450_monoxygenase"/>
</dbReference>
<dbReference type="eggNOG" id="KOG0157">
    <property type="taxonomic scope" value="Eukaryota"/>
</dbReference>
<organism evidence="7 8">
    <name type="scientific">Thermothelomyces thermophilus (strain ATCC 42464 / BCRC 31852 / DSM 1799)</name>
    <name type="common">Sporotrichum thermophile</name>
    <dbReference type="NCBI Taxonomy" id="573729"/>
    <lineage>
        <taxon>Eukaryota</taxon>
        <taxon>Fungi</taxon>
        <taxon>Dikarya</taxon>
        <taxon>Ascomycota</taxon>
        <taxon>Pezizomycotina</taxon>
        <taxon>Sordariomycetes</taxon>
        <taxon>Sordariomycetidae</taxon>
        <taxon>Sordariales</taxon>
        <taxon>Chaetomiaceae</taxon>
        <taxon>Thermothelomyces</taxon>
    </lineage>
</organism>
<dbReference type="Gene3D" id="1.10.630.10">
    <property type="entry name" value="Cytochrome P450"/>
    <property type="match status" value="1"/>
</dbReference>
<sequence length="242" mass="26780">MTPIRSPLGVAWPAVAALSAAIVYFVVRVTAKRRFYRRHDLPQPPHDPIWGHLKLIGEYGKMVTGDYIQGPWTEMKQDFNLPDIFHLDMWPARPEFIVCSGLGPDIVRVQGQDIPGQEGPHLRGAGLLDPPITTRRRSRTPRSFRPERFLPATTNTGAGGAAEPSFPRSAFRPFERGLRSCMGQNLAMSEMKVMLLCDHGAAAKPRLRHTDLDTVLGKHAFQCGRFSAGSSGDVLMKVRTAG</sequence>
<evidence type="ECO:0000313" key="8">
    <source>
        <dbReference type="Proteomes" id="UP000007322"/>
    </source>
</evidence>
<dbReference type="InterPro" id="IPR001128">
    <property type="entry name" value="Cyt_P450"/>
</dbReference>
<keyword evidence="2" id="KW-0349">Heme</keyword>
<dbReference type="AlphaFoldDB" id="G2QJ01"/>
<protein>
    <recommendedName>
        <fullName evidence="9">Cytochrome P450-like protein</fullName>
    </recommendedName>
</protein>
<keyword evidence="6" id="KW-0472">Membrane</keyword>
<dbReference type="Pfam" id="PF00067">
    <property type="entry name" value="p450"/>
    <property type="match status" value="1"/>
</dbReference>
<evidence type="ECO:0008006" key="9">
    <source>
        <dbReference type="Google" id="ProtNLM"/>
    </source>
</evidence>
<dbReference type="GO" id="GO:0016705">
    <property type="term" value="F:oxidoreductase activity, acting on paired donors, with incorporation or reduction of molecular oxygen"/>
    <property type="evidence" value="ECO:0007669"/>
    <property type="project" value="InterPro"/>
</dbReference>
<keyword evidence="4" id="KW-0408">Iron</keyword>
<comment type="similarity">
    <text evidence="1">Belongs to the cytochrome P450 family.</text>
</comment>
<dbReference type="EMBL" id="CP003006">
    <property type="protein sequence ID" value="AEO60420.1"/>
    <property type="molecule type" value="Genomic_DNA"/>
</dbReference>
<evidence type="ECO:0000256" key="6">
    <source>
        <dbReference type="SAM" id="Phobius"/>
    </source>
</evidence>
<keyword evidence="3" id="KW-0479">Metal-binding</keyword>
<dbReference type="InterPro" id="IPR036396">
    <property type="entry name" value="Cyt_P450_sf"/>
</dbReference>
<dbReference type="GO" id="GO:0004497">
    <property type="term" value="F:monooxygenase activity"/>
    <property type="evidence" value="ECO:0007669"/>
    <property type="project" value="InterPro"/>
</dbReference>